<dbReference type="SUPFAM" id="SSF47413">
    <property type="entry name" value="lambda repressor-like DNA-binding domains"/>
    <property type="match status" value="1"/>
</dbReference>
<dbReference type="Gene3D" id="3.40.50.300">
    <property type="entry name" value="P-loop containing nucleotide triphosphate hydrolases"/>
    <property type="match status" value="1"/>
</dbReference>
<evidence type="ECO:0000259" key="1">
    <source>
        <dbReference type="PROSITE" id="PS50943"/>
    </source>
</evidence>
<dbReference type="SMART" id="SM00530">
    <property type="entry name" value="HTH_XRE"/>
    <property type="match status" value="1"/>
</dbReference>
<evidence type="ECO:0000313" key="2">
    <source>
        <dbReference type="EMBL" id="GAA1913884.1"/>
    </source>
</evidence>
<keyword evidence="3" id="KW-1185">Reference proteome</keyword>
<gene>
    <name evidence="2" type="ORF">GCM10009716_24220</name>
</gene>
<dbReference type="PANTHER" id="PTHR47691">
    <property type="entry name" value="REGULATOR-RELATED"/>
    <property type="match status" value="1"/>
</dbReference>
<dbReference type="SUPFAM" id="SSF52540">
    <property type="entry name" value="P-loop containing nucleoside triphosphate hydrolases"/>
    <property type="match status" value="1"/>
</dbReference>
<dbReference type="CDD" id="cd00009">
    <property type="entry name" value="AAA"/>
    <property type="match status" value="1"/>
</dbReference>
<proteinExistence type="predicted"/>
<dbReference type="EMBL" id="BAAAMJ010000026">
    <property type="protein sequence ID" value="GAA1913884.1"/>
    <property type="molecule type" value="Genomic_DNA"/>
</dbReference>
<feature type="domain" description="HTH cro/C1-type" evidence="1">
    <location>
        <begin position="61"/>
        <end position="117"/>
    </location>
</feature>
<dbReference type="PANTHER" id="PTHR47691:SF3">
    <property type="entry name" value="HTH-TYPE TRANSCRIPTIONAL REGULATOR RV0890C-RELATED"/>
    <property type="match status" value="1"/>
</dbReference>
<dbReference type="InterPro" id="IPR001387">
    <property type="entry name" value="Cro/C1-type_HTH"/>
</dbReference>
<organism evidence="2 3">
    <name type="scientific">Streptomyces sodiiphilus</name>
    <dbReference type="NCBI Taxonomy" id="226217"/>
    <lineage>
        <taxon>Bacteria</taxon>
        <taxon>Bacillati</taxon>
        <taxon>Actinomycetota</taxon>
        <taxon>Actinomycetes</taxon>
        <taxon>Kitasatosporales</taxon>
        <taxon>Streptomycetaceae</taxon>
        <taxon>Streptomyces</taxon>
    </lineage>
</organism>
<dbReference type="InterPro" id="IPR027417">
    <property type="entry name" value="P-loop_NTPase"/>
</dbReference>
<accession>A0ABN2P738</accession>
<dbReference type="InterPro" id="IPR003593">
    <property type="entry name" value="AAA+_ATPase"/>
</dbReference>
<sequence length="497" mass="54483">MKIYHLPGTTPVPSQVSAHHARATVAGYAGPGQSPLPSPHSADVFDHLVDPTNGQTLGAYLATRRELLRWSQEKLAERSGVSVRTIRNLETGTIRNPRRSTTDLLLSAIGTAEQTDSASSHSVPSWLDRVWAGGRGTKLNPAARGRQGQWIGPPPDPDPLLGREEDEEQICGALRAHRCVALTGPGGVGKTRLALAVAQRLRGDFRDGVLVFPAGELTRTARDSERRLTALIPEVMETVRRAGEADRAAPWPEQAFRPNMLVLIDNAEHLLEPLTQLALRLLSECPGVALLITSRRPVGAPACRNREVGPLDAATSARHPASVDLFLRRVHSDCPSFDLTDQIPAVTKLCAMLDNMPLAIEFAAQWTRSVPLETLLRGNPAEQVLRQRRELGLPHQRELTHSVRWSYDMLTADQQAMLRHLAALPGELTFERIELAAQERGLTRESVAASLHALTDSSLIQVRRSMDYTYHMLGYVRELVLRWGAPDAPSVGLGSET</sequence>
<dbReference type="InterPro" id="IPR010982">
    <property type="entry name" value="Lambda_DNA-bd_dom_sf"/>
</dbReference>
<dbReference type="Pfam" id="PF13560">
    <property type="entry name" value="HTH_31"/>
    <property type="match status" value="1"/>
</dbReference>
<reference evidence="2 3" key="1">
    <citation type="journal article" date="2019" name="Int. J. Syst. Evol. Microbiol.">
        <title>The Global Catalogue of Microorganisms (GCM) 10K type strain sequencing project: providing services to taxonomists for standard genome sequencing and annotation.</title>
        <authorList>
            <consortium name="The Broad Institute Genomics Platform"/>
            <consortium name="The Broad Institute Genome Sequencing Center for Infectious Disease"/>
            <person name="Wu L."/>
            <person name="Ma J."/>
        </authorList>
    </citation>
    <scope>NUCLEOTIDE SEQUENCE [LARGE SCALE GENOMIC DNA]</scope>
    <source>
        <strain evidence="2 3">JCM 13581</strain>
    </source>
</reference>
<dbReference type="Pfam" id="PF13191">
    <property type="entry name" value="AAA_16"/>
    <property type="match status" value="1"/>
</dbReference>
<name>A0ABN2P738_9ACTN</name>
<evidence type="ECO:0000313" key="3">
    <source>
        <dbReference type="Proteomes" id="UP001501303"/>
    </source>
</evidence>
<dbReference type="CDD" id="cd00093">
    <property type="entry name" value="HTH_XRE"/>
    <property type="match status" value="1"/>
</dbReference>
<comment type="caution">
    <text evidence="2">The sequence shown here is derived from an EMBL/GenBank/DDBJ whole genome shotgun (WGS) entry which is preliminary data.</text>
</comment>
<dbReference type="PROSITE" id="PS50943">
    <property type="entry name" value="HTH_CROC1"/>
    <property type="match status" value="1"/>
</dbReference>
<dbReference type="SMART" id="SM00382">
    <property type="entry name" value="AAA"/>
    <property type="match status" value="1"/>
</dbReference>
<protein>
    <recommendedName>
        <fullName evidence="1">HTH cro/C1-type domain-containing protein</fullName>
    </recommendedName>
</protein>
<dbReference type="Gene3D" id="1.10.260.40">
    <property type="entry name" value="lambda repressor-like DNA-binding domains"/>
    <property type="match status" value="1"/>
</dbReference>
<dbReference type="Proteomes" id="UP001501303">
    <property type="component" value="Unassembled WGS sequence"/>
</dbReference>
<dbReference type="InterPro" id="IPR041664">
    <property type="entry name" value="AAA_16"/>
</dbReference>
<dbReference type="RefSeq" id="WP_344261415.1">
    <property type="nucleotide sequence ID" value="NZ_BAAAMJ010000026.1"/>
</dbReference>